<gene>
    <name evidence="2" type="ORF">SAMN04488041_103144</name>
</gene>
<proteinExistence type="predicted"/>
<reference evidence="3" key="1">
    <citation type="submission" date="2016-10" db="EMBL/GenBank/DDBJ databases">
        <authorList>
            <person name="Varghese N."/>
            <person name="Submissions S."/>
        </authorList>
    </citation>
    <scope>NUCLEOTIDE SEQUENCE [LARGE SCALE GENOMIC DNA]</scope>
    <source>
        <strain evidence="3">DSM 10014</strain>
    </source>
</reference>
<dbReference type="EMBL" id="FNNB01000003">
    <property type="protein sequence ID" value="SDW75244.1"/>
    <property type="molecule type" value="Genomic_DNA"/>
</dbReference>
<protein>
    <submittedName>
        <fullName evidence="2">Homeodomain-like domain-containing protein</fullName>
    </submittedName>
</protein>
<dbReference type="Pfam" id="PF13384">
    <property type="entry name" value="HTH_23"/>
    <property type="match status" value="1"/>
</dbReference>
<keyword evidence="2" id="KW-0371">Homeobox</keyword>
<accession>A0A1H2W4S2</accession>
<evidence type="ECO:0000256" key="1">
    <source>
        <dbReference type="SAM" id="MobiDB-lite"/>
    </source>
</evidence>
<dbReference type="AlphaFoldDB" id="A0A1H2W4S2"/>
<dbReference type="GeneID" id="94021261"/>
<dbReference type="STRING" id="60137.SAMN04488041_103144"/>
<dbReference type="GO" id="GO:0003677">
    <property type="term" value="F:DNA binding"/>
    <property type="evidence" value="ECO:0007669"/>
    <property type="project" value="UniProtKB-KW"/>
</dbReference>
<dbReference type="InterPro" id="IPR009057">
    <property type="entry name" value="Homeodomain-like_sf"/>
</dbReference>
<evidence type="ECO:0000313" key="2">
    <source>
        <dbReference type="EMBL" id="SDW75244.1"/>
    </source>
</evidence>
<keyword evidence="2" id="KW-0238">DNA-binding</keyword>
<sequence length="117" mass="12614">MTNRAAEIVSLALQRVPPKVIAQRLCVHPNTVYQRIREARQAGEVIPTFKASSKGAAGGSEHVERSQKTEASPSTKQIVVPVRLYSLLASDAARRGLTPTEAAQRLLEKALLGTVVT</sequence>
<evidence type="ECO:0000313" key="3">
    <source>
        <dbReference type="Proteomes" id="UP000183076"/>
    </source>
</evidence>
<dbReference type="SUPFAM" id="SSF46689">
    <property type="entry name" value="Homeodomain-like"/>
    <property type="match status" value="1"/>
</dbReference>
<feature type="region of interest" description="Disordered" evidence="1">
    <location>
        <begin position="50"/>
        <end position="74"/>
    </location>
</feature>
<organism evidence="2 3">
    <name type="scientific">Sulfitobacter pontiacus</name>
    <dbReference type="NCBI Taxonomy" id="60137"/>
    <lineage>
        <taxon>Bacteria</taxon>
        <taxon>Pseudomonadati</taxon>
        <taxon>Pseudomonadota</taxon>
        <taxon>Alphaproteobacteria</taxon>
        <taxon>Rhodobacterales</taxon>
        <taxon>Roseobacteraceae</taxon>
        <taxon>Sulfitobacter</taxon>
    </lineage>
</organism>
<dbReference type="RefSeq" id="WP_074635299.1">
    <property type="nucleotide sequence ID" value="NZ_CP160849.1"/>
</dbReference>
<dbReference type="Proteomes" id="UP000183076">
    <property type="component" value="Unassembled WGS sequence"/>
</dbReference>
<name>A0A1H2W4S2_9RHOB</name>